<evidence type="ECO:0000256" key="8">
    <source>
        <dbReference type="ARBA" id="ARBA00022777"/>
    </source>
</evidence>
<sequence length="560" mass="61837">MGNETETCYACQKSDDRGCVADVRVCEKARFTHCYVWYLKSAGKINVGAMDCMSNHAGRPDCPSKHCTEAGCFHCCKGNNCNGILLDRLLAAEEEQSRLSHAETTTLPSTVGLASSTSNVRVTSSAYTDGVGQRLQNPGYVYALSAFLLLGIFLIAVSSFYRLRRNKGGGGGTVALPNVGASFDGLCGGRGDIRLIAMVSQGRYGAVFKARMGEEYVAVKLFPLHDRNSWTQELNIFRLPQMSHANVVRFVGVHSCCYNQQTELWLVTSFYEIGSLGDYLKKHTVTLLEYCKIVETMSAGLAYLHEELPGGATYRCKPSIAHRDFKSTNVLLKNDLTACIADFGLAMVFRDERPIGNMHARVGTFRYMAPELLEGSICFQQDAFLRIDMYAFALVMWETMARCTASQESVGEYSLPYQKEAGLQPSFVDLRKIVVLQNVRPDIKEAWRKHIELGRVVTTVEECWDSEPEARLSASCVGERIAELRELCVERRRGRPNDPAVTSRPEAATSRPDPLVTSRSDPAVTSRPDPAITLRPEAATSRPDPAVTSRPESASQPMPA</sequence>
<evidence type="ECO:0000256" key="9">
    <source>
        <dbReference type="ARBA" id="ARBA00022840"/>
    </source>
</evidence>
<comment type="catalytic activity">
    <reaction evidence="13">
        <text>L-threonyl-[receptor-protein] + ATP = O-phospho-L-threonyl-[receptor-protein] + ADP + H(+)</text>
        <dbReference type="Rhea" id="RHEA:44880"/>
        <dbReference type="Rhea" id="RHEA-COMP:11024"/>
        <dbReference type="Rhea" id="RHEA-COMP:11025"/>
        <dbReference type="ChEBI" id="CHEBI:15378"/>
        <dbReference type="ChEBI" id="CHEBI:30013"/>
        <dbReference type="ChEBI" id="CHEBI:30616"/>
        <dbReference type="ChEBI" id="CHEBI:61977"/>
        <dbReference type="ChEBI" id="CHEBI:456216"/>
        <dbReference type="EC" id="2.7.11.30"/>
    </reaction>
</comment>
<keyword evidence="10 13" id="KW-1133">Transmembrane helix</keyword>
<feature type="region of interest" description="Disordered" evidence="14">
    <location>
        <begin position="494"/>
        <end position="560"/>
    </location>
</feature>
<evidence type="ECO:0000256" key="13">
    <source>
        <dbReference type="RuleBase" id="RU361271"/>
    </source>
</evidence>
<evidence type="ECO:0000256" key="10">
    <source>
        <dbReference type="ARBA" id="ARBA00022989"/>
    </source>
</evidence>
<evidence type="ECO:0000256" key="12">
    <source>
        <dbReference type="ARBA" id="ARBA00023170"/>
    </source>
</evidence>
<comment type="cofactor">
    <cofactor evidence="13">
        <name>Mg(2+)</name>
        <dbReference type="ChEBI" id="CHEBI:18420"/>
    </cofactor>
    <cofactor evidence="13">
        <name>Mn(2+)</name>
        <dbReference type="ChEBI" id="CHEBI:29035"/>
    </cofactor>
</comment>
<protein>
    <recommendedName>
        <fullName evidence="13">Serine/threonine-protein kinase receptor</fullName>
        <ecNumber evidence="13">2.7.11.30</ecNumber>
    </recommendedName>
</protein>
<dbReference type="PANTHER" id="PTHR23255">
    <property type="entry name" value="TRANSFORMING GROWTH FACTOR-BETA RECEPTOR TYPE I AND II"/>
    <property type="match status" value="1"/>
</dbReference>
<dbReference type="PROSITE" id="PS00108">
    <property type="entry name" value="PROTEIN_KINASE_ST"/>
    <property type="match status" value="1"/>
</dbReference>
<keyword evidence="7 13" id="KW-0547">Nucleotide-binding</keyword>
<comment type="similarity">
    <text evidence="2 13">Belongs to the protein kinase superfamily. TKL Ser/Thr protein kinase family. TGFB receptor subfamily.</text>
</comment>
<comment type="subcellular location">
    <subcellularLocation>
        <location evidence="1 13">Membrane</location>
        <topology evidence="1 13">Single-pass type I membrane protein</topology>
    </subcellularLocation>
</comment>
<keyword evidence="13" id="KW-0460">Magnesium</keyword>
<keyword evidence="6" id="KW-0732">Signal</keyword>
<evidence type="ECO:0000256" key="7">
    <source>
        <dbReference type="ARBA" id="ARBA00022741"/>
    </source>
</evidence>
<dbReference type="RefSeq" id="XP_014674410.1">
    <property type="nucleotide sequence ID" value="XM_014818924.1"/>
</dbReference>
<dbReference type="Pfam" id="PF00069">
    <property type="entry name" value="Pkinase"/>
    <property type="match status" value="1"/>
</dbReference>
<keyword evidence="13" id="KW-0479">Metal-binding</keyword>
<evidence type="ECO:0000256" key="2">
    <source>
        <dbReference type="ARBA" id="ARBA00009605"/>
    </source>
</evidence>
<evidence type="ECO:0000256" key="5">
    <source>
        <dbReference type="ARBA" id="ARBA00022692"/>
    </source>
</evidence>
<evidence type="ECO:0000256" key="6">
    <source>
        <dbReference type="ARBA" id="ARBA00022729"/>
    </source>
</evidence>
<evidence type="ECO:0000256" key="11">
    <source>
        <dbReference type="ARBA" id="ARBA00023136"/>
    </source>
</evidence>
<gene>
    <name evidence="17" type="primary">LOC106814583</name>
</gene>
<dbReference type="Proteomes" id="UP000695022">
    <property type="component" value="Unplaced"/>
</dbReference>
<accession>A0ABM1EQD9</accession>
<evidence type="ECO:0000259" key="15">
    <source>
        <dbReference type="PROSITE" id="PS50011"/>
    </source>
</evidence>
<keyword evidence="11 13" id="KW-0472">Membrane</keyword>
<evidence type="ECO:0000256" key="3">
    <source>
        <dbReference type="ARBA" id="ARBA00022527"/>
    </source>
</evidence>
<evidence type="ECO:0000256" key="4">
    <source>
        <dbReference type="ARBA" id="ARBA00022679"/>
    </source>
</evidence>
<dbReference type="InterPro" id="IPR008271">
    <property type="entry name" value="Ser/Thr_kinase_AS"/>
</dbReference>
<reference evidence="17" key="1">
    <citation type="submission" date="2025-08" db="UniProtKB">
        <authorList>
            <consortium name="RefSeq"/>
        </authorList>
    </citation>
    <scope>IDENTIFICATION</scope>
</reference>
<evidence type="ECO:0000313" key="16">
    <source>
        <dbReference type="Proteomes" id="UP000695022"/>
    </source>
</evidence>
<evidence type="ECO:0000256" key="14">
    <source>
        <dbReference type="SAM" id="MobiDB-lite"/>
    </source>
</evidence>
<feature type="transmembrane region" description="Helical" evidence="13">
    <location>
        <begin position="140"/>
        <end position="161"/>
    </location>
</feature>
<name>A0ABM1EQD9_PRICU</name>
<dbReference type="InterPro" id="IPR011009">
    <property type="entry name" value="Kinase-like_dom_sf"/>
</dbReference>
<proteinExistence type="inferred from homology"/>
<dbReference type="EC" id="2.7.11.30" evidence="13"/>
<dbReference type="SUPFAM" id="SSF56112">
    <property type="entry name" value="Protein kinase-like (PK-like)"/>
    <property type="match status" value="1"/>
</dbReference>
<keyword evidence="4 13" id="KW-0808">Transferase</keyword>
<evidence type="ECO:0000256" key="1">
    <source>
        <dbReference type="ARBA" id="ARBA00004479"/>
    </source>
</evidence>
<dbReference type="InterPro" id="IPR000333">
    <property type="entry name" value="TGFB_receptor"/>
</dbReference>
<dbReference type="PRINTS" id="PR00653">
    <property type="entry name" value="ACTIVIN2R"/>
</dbReference>
<keyword evidence="5 13" id="KW-0812">Transmembrane</keyword>
<keyword evidence="9 13" id="KW-0067">ATP-binding</keyword>
<keyword evidence="12 13" id="KW-0675">Receptor</keyword>
<keyword evidence="8 13" id="KW-0418">Kinase</keyword>
<keyword evidence="3 13" id="KW-0723">Serine/threonine-protein kinase</keyword>
<dbReference type="Gene3D" id="1.10.510.10">
    <property type="entry name" value="Transferase(Phosphotransferase) domain 1"/>
    <property type="match status" value="1"/>
</dbReference>
<dbReference type="Gene3D" id="3.30.200.20">
    <property type="entry name" value="Phosphorylase Kinase, domain 1"/>
    <property type="match status" value="1"/>
</dbReference>
<keyword evidence="16" id="KW-1185">Reference proteome</keyword>
<feature type="domain" description="Protein kinase" evidence="15">
    <location>
        <begin position="193"/>
        <end position="484"/>
    </location>
</feature>
<organism evidence="16 17">
    <name type="scientific">Priapulus caudatus</name>
    <name type="common">Priapulid worm</name>
    <dbReference type="NCBI Taxonomy" id="37621"/>
    <lineage>
        <taxon>Eukaryota</taxon>
        <taxon>Metazoa</taxon>
        <taxon>Ecdysozoa</taxon>
        <taxon>Scalidophora</taxon>
        <taxon>Priapulida</taxon>
        <taxon>Priapulimorpha</taxon>
        <taxon>Priapulimorphida</taxon>
        <taxon>Priapulidae</taxon>
        <taxon>Priapulus</taxon>
    </lineage>
</organism>
<dbReference type="GeneID" id="106814583"/>
<keyword evidence="13" id="KW-0464">Manganese</keyword>
<dbReference type="InterPro" id="IPR000719">
    <property type="entry name" value="Prot_kinase_dom"/>
</dbReference>
<feature type="compositionally biased region" description="Polar residues" evidence="14">
    <location>
        <begin position="550"/>
        <end position="560"/>
    </location>
</feature>
<dbReference type="PROSITE" id="PS50011">
    <property type="entry name" value="PROTEIN_KINASE_DOM"/>
    <property type="match status" value="1"/>
</dbReference>
<evidence type="ECO:0000313" key="17">
    <source>
        <dbReference type="RefSeq" id="XP_014674410.1"/>
    </source>
</evidence>
<dbReference type="PANTHER" id="PTHR23255:SF98">
    <property type="entry name" value="SERINE_THREONINE-PROTEIN KINASE RECEPTOR"/>
    <property type="match status" value="1"/>
</dbReference>